<evidence type="ECO:0000313" key="2">
    <source>
        <dbReference type="Proteomes" id="UP000769156"/>
    </source>
</evidence>
<dbReference type="Proteomes" id="UP000769156">
    <property type="component" value="Unassembled WGS sequence"/>
</dbReference>
<gene>
    <name evidence="1" type="ORF">K8V82_00530</name>
</gene>
<comment type="caution">
    <text evidence="1">The sequence shown here is derived from an EMBL/GenBank/DDBJ whole genome shotgun (WGS) entry which is preliminary data.</text>
</comment>
<accession>A0A921LD54</accession>
<proteinExistence type="predicted"/>
<dbReference type="EMBL" id="DYVY01000013">
    <property type="protein sequence ID" value="HJF93264.1"/>
    <property type="molecule type" value="Genomic_DNA"/>
</dbReference>
<dbReference type="AlphaFoldDB" id="A0A921LD54"/>
<name>A0A921LD54_9FIRM</name>
<dbReference type="RefSeq" id="WP_076779250.1">
    <property type="nucleotide sequence ID" value="NZ_CALKQL010000042.1"/>
</dbReference>
<reference evidence="1" key="2">
    <citation type="submission" date="2021-09" db="EMBL/GenBank/DDBJ databases">
        <authorList>
            <person name="Gilroy R."/>
        </authorList>
    </citation>
    <scope>NUCLEOTIDE SEQUENCE</scope>
    <source>
        <strain evidence="1">ChiSjej5B23-16112</strain>
    </source>
</reference>
<evidence type="ECO:0000313" key="1">
    <source>
        <dbReference type="EMBL" id="HJF93264.1"/>
    </source>
</evidence>
<sequence>MEDVYRQAAEPEERLEKCVLCGRTVPVWRESHISERRYYVEGAGQLCARCFYDVYQNELAF</sequence>
<dbReference type="OrthoDB" id="2382231at2"/>
<reference evidence="1" key="1">
    <citation type="journal article" date="2021" name="PeerJ">
        <title>Extensive microbial diversity within the chicken gut microbiome revealed by metagenomics and culture.</title>
        <authorList>
            <person name="Gilroy R."/>
            <person name="Ravi A."/>
            <person name="Getino M."/>
            <person name="Pursley I."/>
            <person name="Horton D.L."/>
            <person name="Alikhan N.F."/>
            <person name="Baker D."/>
            <person name="Gharbi K."/>
            <person name="Hall N."/>
            <person name="Watson M."/>
            <person name="Adriaenssens E.M."/>
            <person name="Foster-Nyarko E."/>
            <person name="Jarju S."/>
            <person name="Secka A."/>
            <person name="Antonio M."/>
            <person name="Oren A."/>
            <person name="Chaudhuri R.R."/>
            <person name="La Ragione R."/>
            <person name="Hildebrand F."/>
            <person name="Pallen M.J."/>
        </authorList>
    </citation>
    <scope>NUCLEOTIDE SEQUENCE</scope>
    <source>
        <strain evidence="1">ChiSjej5B23-16112</strain>
    </source>
</reference>
<organism evidence="1 2">
    <name type="scientific">Lachnoclostridium phocaeense</name>
    <dbReference type="NCBI Taxonomy" id="1871021"/>
    <lineage>
        <taxon>Bacteria</taxon>
        <taxon>Bacillati</taxon>
        <taxon>Bacillota</taxon>
        <taxon>Clostridia</taxon>
        <taxon>Lachnospirales</taxon>
        <taxon>Lachnospiraceae</taxon>
    </lineage>
</organism>
<protein>
    <submittedName>
        <fullName evidence="1">Uncharacterized protein</fullName>
    </submittedName>
</protein>